<accession>A0A1Y1T1W4</accession>
<dbReference type="EMBL" id="ARYN01000013">
    <property type="protein sequence ID" value="ORL44782.1"/>
    <property type="molecule type" value="Genomic_DNA"/>
</dbReference>
<comment type="caution">
    <text evidence="1">The sequence shown here is derived from an EMBL/GenBank/DDBJ whole genome shotgun (WGS) entry which is preliminary data.</text>
</comment>
<proteinExistence type="predicted"/>
<protein>
    <submittedName>
        <fullName evidence="1">Uncharacterized protein</fullName>
    </submittedName>
</protein>
<reference evidence="1 2" key="1">
    <citation type="submission" date="2013-04" db="EMBL/GenBank/DDBJ databases">
        <title>Zunongwangia sp. 22II14-10F7 Genome Sequencing.</title>
        <authorList>
            <person name="Lai Q."/>
            <person name="Shao Z."/>
        </authorList>
    </citation>
    <scope>NUCLEOTIDE SEQUENCE [LARGE SCALE GENOMIC DNA]</scope>
    <source>
        <strain evidence="1 2">22II14-10F7</strain>
    </source>
</reference>
<dbReference type="Proteomes" id="UP000192746">
    <property type="component" value="Unassembled WGS sequence"/>
</dbReference>
<dbReference type="STRING" id="1185767.IIF7_14759"/>
<gene>
    <name evidence="1" type="ORF">IIF7_14759</name>
</gene>
<sequence>MSCIYAGKSLKGSYVVQEMENITFKINQLPKRIKVDNGS</sequence>
<dbReference type="AlphaFoldDB" id="A0A1Y1T1W4"/>
<keyword evidence="2" id="KW-1185">Reference proteome</keyword>
<evidence type="ECO:0000313" key="1">
    <source>
        <dbReference type="EMBL" id="ORL44782.1"/>
    </source>
</evidence>
<evidence type="ECO:0000313" key="2">
    <source>
        <dbReference type="Proteomes" id="UP000192746"/>
    </source>
</evidence>
<organism evidence="1 2">
    <name type="scientific">Zunongwangia atlantica 22II14-10F7</name>
    <dbReference type="NCBI Taxonomy" id="1185767"/>
    <lineage>
        <taxon>Bacteria</taxon>
        <taxon>Pseudomonadati</taxon>
        <taxon>Bacteroidota</taxon>
        <taxon>Flavobacteriia</taxon>
        <taxon>Flavobacteriales</taxon>
        <taxon>Flavobacteriaceae</taxon>
        <taxon>Zunongwangia</taxon>
    </lineage>
</organism>
<name>A0A1Y1T1W4_9FLAO</name>